<name>A0A7X0ZBC9_9LIST</name>
<protein>
    <submittedName>
        <fullName evidence="1">DUF3116 family protein</fullName>
    </submittedName>
</protein>
<gene>
    <name evidence="1" type="ORF">HCB49_04770</name>
</gene>
<accession>A0A7X0ZBC9</accession>
<dbReference type="AlphaFoldDB" id="A0A7X0ZBC9"/>
<evidence type="ECO:0000313" key="2">
    <source>
        <dbReference type="Proteomes" id="UP000559864"/>
    </source>
</evidence>
<dbReference type="InterPro" id="IPR021464">
    <property type="entry name" value="DUF3116"/>
</dbReference>
<reference evidence="1 2" key="1">
    <citation type="submission" date="2020-03" db="EMBL/GenBank/DDBJ databases">
        <title>Soil Listeria distribution.</title>
        <authorList>
            <person name="Liao J."/>
            <person name="Wiedmann M."/>
        </authorList>
    </citation>
    <scope>NUCLEOTIDE SEQUENCE [LARGE SCALE GENOMIC DNA]</scope>
    <source>
        <strain evidence="1 2">FSL L7-0123</strain>
    </source>
</reference>
<comment type="caution">
    <text evidence="1">The sequence shown here is derived from an EMBL/GenBank/DDBJ whole genome shotgun (WGS) entry which is preliminary data.</text>
</comment>
<dbReference type="EMBL" id="JAARZC010000001">
    <property type="protein sequence ID" value="MBC2249315.1"/>
    <property type="molecule type" value="Genomic_DNA"/>
</dbReference>
<evidence type="ECO:0000313" key="1">
    <source>
        <dbReference type="EMBL" id="MBC2249315.1"/>
    </source>
</evidence>
<dbReference type="RefSeq" id="WP_185502115.1">
    <property type="nucleotide sequence ID" value="NZ_JAARZC010000001.1"/>
</dbReference>
<dbReference type="Proteomes" id="UP000559864">
    <property type="component" value="Unassembled WGS sequence"/>
</dbReference>
<proteinExistence type="predicted"/>
<dbReference type="Pfam" id="PF11313">
    <property type="entry name" value="DUF3116"/>
    <property type="match status" value="1"/>
</dbReference>
<sequence>MERPSNELVLMVLNVVKNPIYNIKSLTIHFLHTDVVGDSTRNELLYCTYWLEFHGFIQRDENNSKQKYYSITKQGDFLLQKIKHELS</sequence>
<organism evidence="1 2">
    <name type="scientific">Listeria cossartiae subsp. cayugensis</name>
    <dbReference type="NCBI Taxonomy" id="2713505"/>
    <lineage>
        <taxon>Bacteria</taxon>
        <taxon>Bacillati</taxon>
        <taxon>Bacillota</taxon>
        <taxon>Bacilli</taxon>
        <taxon>Bacillales</taxon>
        <taxon>Listeriaceae</taxon>
        <taxon>Listeria</taxon>
        <taxon>Listeria cossartiae</taxon>
    </lineage>
</organism>